<organism evidence="2 3">
    <name type="scientific">Mycolicibacterium vulneris</name>
    <dbReference type="NCBI Taxonomy" id="547163"/>
    <lineage>
        <taxon>Bacteria</taxon>
        <taxon>Bacillati</taxon>
        <taxon>Actinomycetota</taxon>
        <taxon>Actinomycetes</taxon>
        <taxon>Mycobacteriales</taxon>
        <taxon>Mycobacteriaceae</taxon>
        <taxon>Mycolicibacterium</taxon>
    </lineage>
</organism>
<evidence type="ECO:0000313" key="2">
    <source>
        <dbReference type="EMBL" id="OSC24611.1"/>
    </source>
</evidence>
<evidence type="ECO:0000259" key="1">
    <source>
        <dbReference type="Pfam" id="PF05305"/>
    </source>
</evidence>
<dbReference type="EMBL" id="NCXM01000024">
    <property type="protein sequence ID" value="OSC24611.1"/>
    <property type="molecule type" value="Genomic_DNA"/>
</dbReference>
<dbReference type="AlphaFoldDB" id="A0A1X2KSE1"/>
<keyword evidence="3" id="KW-1185">Reference proteome</keyword>
<accession>A0A1X2KSE1</accession>
<dbReference type="OrthoDB" id="4752037at2"/>
<evidence type="ECO:0000313" key="3">
    <source>
        <dbReference type="Proteomes" id="UP000242320"/>
    </source>
</evidence>
<comment type="caution">
    <text evidence="2">The sequence shown here is derived from an EMBL/GenBank/DDBJ whole genome shotgun (WGS) entry which is preliminary data.</text>
</comment>
<name>A0A1X2KSE1_9MYCO</name>
<proteinExistence type="predicted"/>
<gene>
    <name evidence="2" type="ORF">B8W69_20925</name>
</gene>
<dbReference type="Proteomes" id="UP000242320">
    <property type="component" value="Unassembled WGS sequence"/>
</dbReference>
<dbReference type="Pfam" id="PF05305">
    <property type="entry name" value="DUF732"/>
    <property type="match status" value="1"/>
</dbReference>
<protein>
    <recommendedName>
        <fullName evidence="1">DUF732 domain-containing protein</fullName>
    </recommendedName>
</protein>
<feature type="domain" description="DUF732" evidence="1">
    <location>
        <begin position="50"/>
        <end position="132"/>
    </location>
</feature>
<dbReference type="InterPro" id="IPR007969">
    <property type="entry name" value="DUF732"/>
</dbReference>
<sequence>MRSAELVTQRNENSAVRVRIARLAEALVNTSVLLAAPVICAGGAGADPSQDAQFVALLAQQQIPATDNVPGLVYRAREICGELDHGSSVQDAVDEEVNRAYSENPSLRIVSDRVSRTAVKFVTASVDVYCPSHQGELP</sequence>
<reference evidence="2 3" key="1">
    <citation type="submission" date="2017-04" db="EMBL/GenBank/DDBJ databases">
        <title>The new phylogeny of genus Mycobacterium.</title>
        <authorList>
            <person name="Tortoli E."/>
            <person name="Trovato A."/>
            <person name="Cirillo D.M."/>
        </authorList>
    </citation>
    <scope>NUCLEOTIDE SEQUENCE [LARGE SCALE GENOMIC DNA]</scope>
    <source>
        <strain evidence="2 3">DSM 45247</strain>
    </source>
</reference>